<dbReference type="AlphaFoldDB" id="A0AAP2HJS4"/>
<organism evidence="2 3">
    <name type="scientific">Burkholderia multivorans</name>
    <dbReference type="NCBI Taxonomy" id="87883"/>
    <lineage>
        <taxon>Bacteria</taxon>
        <taxon>Pseudomonadati</taxon>
        <taxon>Pseudomonadota</taxon>
        <taxon>Betaproteobacteria</taxon>
        <taxon>Burkholderiales</taxon>
        <taxon>Burkholderiaceae</taxon>
        <taxon>Burkholderia</taxon>
        <taxon>Burkholderia cepacia complex</taxon>
    </lineage>
</organism>
<reference evidence="2" key="1">
    <citation type="submission" date="2021-06" db="EMBL/GenBank/DDBJ databases">
        <title>A collection of bacterial strains from the Burkholderia cepacia Research Laboratory and Repository.</title>
        <authorList>
            <person name="Lipuma J."/>
            <person name="Spilker T."/>
        </authorList>
    </citation>
    <scope>NUCLEOTIDE SEQUENCE</scope>
    <source>
        <strain evidence="2">AU37435</strain>
    </source>
</reference>
<dbReference type="EMBL" id="JAHPMX010000006">
    <property type="protein sequence ID" value="MBU9357501.1"/>
    <property type="molecule type" value="Genomic_DNA"/>
</dbReference>
<proteinExistence type="predicted"/>
<gene>
    <name evidence="2" type="ORF">KTE52_14300</name>
</gene>
<evidence type="ECO:0000313" key="3">
    <source>
        <dbReference type="Proteomes" id="UP001196915"/>
    </source>
</evidence>
<name>A0AAP2HJS4_9BURK</name>
<feature type="region of interest" description="Disordered" evidence="1">
    <location>
        <begin position="195"/>
        <end position="220"/>
    </location>
</feature>
<dbReference type="Proteomes" id="UP001196915">
    <property type="component" value="Unassembled WGS sequence"/>
</dbReference>
<comment type="caution">
    <text evidence="2">The sequence shown here is derived from an EMBL/GenBank/DDBJ whole genome shotgun (WGS) entry which is preliminary data.</text>
</comment>
<evidence type="ECO:0000313" key="2">
    <source>
        <dbReference type="EMBL" id="MBU9357501.1"/>
    </source>
</evidence>
<sequence length="220" mass="24770">MTTLIQQERRSLAIAPTRDHSNPTVAVLQLDAVIEVGSDYGPPFALDAHKWSILHMGALTNPITNLREISMQSQKFYAELSDLIIEYRPDGLAACNLINSDCVSAMIGIMSVMPSSTFTTTRGLVFPENNSTYVKPHIEERVEFSPFYLCPVRQENPILIASHALQDGVHKRFGLEIPRIGPREFKSMIRNYYDTNKKGASRPGKRPERLIRTTRNANAR</sequence>
<evidence type="ECO:0000256" key="1">
    <source>
        <dbReference type="SAM" id="MobiDB-lite"/>
    </source>
</evidence>
<protein>
    <submittedName>
        <fullName evidence="2">Uncharacterized protein</fullName>
    </submittedName>
</protein>
<accession>A0AAP2HJS4</accession>
<dbReference type="RefSeq" id="WP_217084643.1">
    <property type="nucleotide sequence ID" value="NZ_JAHPMX010000006.1"/>
</dbReference>